<feature type="chain" id="PRO_5001803012" evidence="1">
    <location>
        <begin position="25"/>
        <end position="454"/>
    </location>
</feature>
<reference evidence="2 4" key="1">
    <citation type="submission" date="2014-07" db="EMBL/GenBank/DDBJ databases">
        <title>Genome of Flavobacterium hydatis DSM 2063.</title>
        <authorList>
            <person name="Pipes S.E."/>
            <person name="Stropko S.J."/>
            <person name="Newman J.D."/>
        </authorList>
    </citation>
    <scope>NUCLEOTIDE SEQUENCE [LARGE SCALE GENOMIC DNA]</scope>
    <source>
        <strain evidence="2 4">DSM 2063</strain>
    </source>
</reference>
<dbReference type="OrthoDB" id="1041391at2"/>
<dbReference type="AlphaFoldDB" id="A0A086AKT8"/>
<evidence type="ECO:0000256" key="1">
    <source>
        <dbReference type="SAM" id="SignalP"/>
    </source>
</evidence>
<comment type="caution">
    <text evidence="2">The sequence shown here is derived from an EMBL/GenBank/DDBJ whole genome shotgun (WGS) entry which is preliminary data.</text>
</comment>
<proteinExistence type="predicted"/>
<gene>
    <name evidence="3" type="ORF">B0A62_09550</name>
    <name evidence="2" type="ORF">IW20_08135</name>
</gene>
<organism evidence="2 4">
    <name type="scientific">Flavobacterium hydatis</name>
    <name type="common">Cytophaga aquatilis</name>
    <dbReference type="NCBI Taxonomy" id="991"/>
    <lineage>
        <taxon>Bacteria</taxon>
        <taxon>Pseudomonadati</taxon>
        <taxon>Bacteroidota</taxon>
        <taxon>Flavobacteriia</taxon>
        <taxon>Flavobacteriales</taxon>
        <taxon>Flavobacteriaceae</taxon>
        <taxon>Flavobacterium</taxon>
    </lineage>
</organism>
<keyword evidence="1" id="KW-0732">Signal</keyword>
<dbReference type="Proteomes" id="UP000028712">
    <property type="component" value="Unassembled WGS sequence"/>
</dbReference>
<evidence type="ECO:0000313" key="4">
    <source>
        <dbReference type="Proteomes" id="UP000028712"/>
    </source>
</evidence>
<dbReference type="Proteomes" id="UP000198424">
    <property type="component" value="Unassembled WGS sequence"/>
</dbReference>
<dbReference type="EMBL" id="JPRM01000010">
    <property type="protein sequence ID" value="KFF17302.1"/>
    <property type="molecule type" value="Genomic_DNA"/>
</dbReference>
<evidence type="ECO:0000313" key="3">
    <source>
        <dbReference type="EMBL" id="OXA95137.1"/>
    </source>
</evidence>
<dbReference type="EMBL" id="MUGY01000008">
    <property type="protein sequence ID" value="OXA95137.1"/>
    <property type="molecule type" value="Genomic_DNA"/>
</dbReference>
<dbReference type="RefSeq" id="WP_035620681.1">
    <property type="nucleotide sequence ID" value="NZ_JBEWQG010000003.1"/>
</dbReference>
<keyword evidence="5" id="KW-1185">Reference proteome</keyword>
<feature type="signal peptide" evidence="1">
    <location>
        <begin position="1"/>
        <end position="24"/>
    </location>
</feature>
<sequence>MRNNKLFKIYKLIKITFCVFLYTAQVIGQSVPKTDLPVIQPTLPTLISPSMQNFVIPTSNSTSSGNTYQQHQIKSIMNEVDQHEKLRQETLNSVKSDIEEFRPSIYDLPSQSKIPGTEHYREVFDKMLHIDVDNYSVKDVNFDIENAYFENKLDKVEFDKVIKQTAEFILAKMKEKNFDTNSNTAKNFMLFEFFTQPMQVKGFKEKHFPIKYDFEDYWGRENWAKMFVTKLLKTNSGQCHSMPLLYLILAEAIDAEAYLALSPNHSYIKFEDEKGKWYNLELTNGMFTVSSFILNNGFITAEAIQNKLYMQNLSKKEMLSQFYTDLASGYLHKFGYDDFVEQVANKALELNPNSINANMVKSNYNEARLKYVVRKLGINTQTQEGREKILNYPKAVEILQQMYAQYSIIDESGFQQMPAEAYEKWLGSLMAAEKKEESEKLAKQFKGTIIKLKN</sequence>
<evidence type="ECO:0000313" key="5">
    <source>
        <dbReference type="Proteomes" id="UP000198424"/>
    </source>
</evidence>
<accession>A0A086AKT8</accession>
<dbReference type="eggNOG" id="ENOG502ZB33">
    <property type="taxonomic scope" value="Bacteria"/>
</dbReference>
<dbReference type="STRING" id="991.IW20_08135"/>
<evidence type="ECO:0000313" key="2">
    <source>
        <dbReference type="EMBL" id="KFF17302.1"/>
    </source>
</evidence>
<protein>
    <submittedName>
        <fullName evidence="2">Uncharacterized protein</fullName>
    </submittedName>
</protein>
<name>A0A086AKT8_FLAHY</name>
<reference evidence="3 5" key="2">
    <citation type="submission" date="2016-11" db="EMBL/GenBank/DDBJ databases">
        <title>Whole genomes of Flavobacteriaceae.</title>
        <authorList>
            <person name="Stine C."/>
            <person name="Li C."/>
            <person name="Tadesse D."/>
        </authorList>
    </citation>
    <scope>NUCLEOTIDE SEQUENCE [LARGE SCALE GENOMIC DNA]</scope>
    <source>
        <strain evidence="3 5">ATCC 29551</strain>
    </source>
</reference>